<sequence>MKIYLRIFIALILVSLVNIEQSATSIDSVYYSAIMGSLPNLLSVVILGSLGQIFIKSDLTFYKFINGILVGTIIYEFMQINIDGRVFDWLDLLFSILGWLLIRLLYQRDNYNIYNKV</sequence>
<evidence type="ECO:0000313" key="2">
    <source>
        <dbReference type="EMBL" id="WDE05271.1"/>
    </source>
</evidence>
<feature type="transmembrane region" description="Helical" evidence="1">
    <location>
        <begin position="32"/>
        <end position="54"/>
    </location>
</feature>
<organism evidence="2 3">
    <name type="scientific">Thalassomonas viridans</name>
    <dbReference type="NCBI Taxonomy" id="137584"/>
    <lineage>
        <taxon>Bacteria</taxon>
        <taxon>Pseudomonadati</taxon>
        <taxon>Pseudomonadota</taxon>
        <taxon>Gammaproteobacteria</taxon>
        <taxon>Alteromonadales</taxon>
        <taxon>Colwelliaceae</taxon>
        <taxon>Thalassomonas</taxon>
    </lineage>
</organism>
<feature type="transmembrane region" description="Helical" evidence="1">
    <location>
        <begin position="86"/>
        <end position="106"/>
    </location>
</feature>
<dbReference type="KEGG" id="tvd:SG34_028945"/>
<proteinExistence type="predicted"/>
<keyword evidence="1" id="KW-0472">Membrane</keyword>
<gene>
    <name evidence="2" type="ORF">SG34_028945</name>
</gene>
<reference evidence="2 3" key="1">
    <citation type="journal article" date="2015" name="Genome Announc.">
        <title>Draft Genome Sequences of Marine Isolates of Thalassomonas viridans and Thalassomonas actiniarum.</title>
        <authorList>
            <person name="Olonade I."/>
            <person name="van Zyl L.J."/>
            <person name="Trindade M."/>
        </authorList>
    </citation>
    <scope>NUCLEOTIDE SEQUENCE [LARGE SCALE GENOMIC DNA]</scope>
    <source>
        <strain evidence="2 3">XOM25</strain>
    </source>
</reference>
<name>A0AAE9Z1V4_9GAMM</name>
<dbReference type="EMBL" id="CP059733">
    <property type="protein sequence ID" value="WDE05271.1"/>
    <property type="molecule type" value="Genomic_DNA"/>
</dbReference>
<keyword evidence="3" id="KW-1185">Reference proteome</keyword>
<reference evidence="2 3" key="2">
    <citation type="journal article" date="2022" name="Mar. Drugs">
        <title>Bioassay-Guided Fractionation Leads to the Detection of Cholic Acid Generated by the Rare Thalassomonas sp.</title>
        <authorList>
            <person name="Pheiffer F."/>
            <person name="Schneider Y.K."/>
            <person name="Hansen E.H."/>
            <person name="Andersen J.H."/>
            <person name="Isaksson J."/>
            <person name="Busche T."/>
            <person name="R C."/>
            <person name="Kalinowski J."/>
            <person name="Zyl L.V."/>
            <person name="Trindade M."/>
        </authorList>
    </citation>
    <scope>NUCLEOTIDE SEQUENCE [LARGE SCALE GENOMIC DNA]</scope>
    <source>
        <strain evidence="2 3">XOM25</strain>
    </source>
</reference>
<evidence type="ECO:0000256" key="1">
    <source>
        <dbReference type="SAM" id="Phobius"/>
    </source>
</evidence>
<accession>A0AAE9Z1V4</accession>
<feature type="transmembrane region" description="Helical" evidence="1">
    <location>
        <begin position="61"/>
        <end position="80"/>
    </location>
</feature>
<dbReference type="RefSeq" id="WP_044840913.1">
    <property type="nucleotide sequence ID" value="NZ_CP059733.1"/>
</dbReference>
<evidence type="ECO:0000313" key="3">
    <source>
        <dbReference type="Proteomes" id="UP000032352"/>
    </source>
</evidence>
<keyword evidence="1" id="KW-1133">Transmembrane helix</keyword>
<dbReference type="AlphaFoldDB" id="A0AAE9Z1V4"/>
<dbReference type="Proteomes" id="UP000032352">
    <property type="component" value="Chromosome"/>
</dbReference>
<protein>
    <submittedName>
        <fullName evidence="2">Uncharacterized protein</fullName>
    </submittedName>
</protein>
<keyword evidence="1" id="KW-0812">Transmembrane</keyword>